<dbReference type="PROSITE" id="PS50929">
    <property type="entry name" value="ABC_TM1F"/>
    <property type="match status" value="1"/>
</dbReference>
<evidence type="ECO:0000256" key="8">
    <source>
        <dbReference type="ARBA" id="ARBA00023136"/>
    </source>
</evidence>
<dbReference type="InterPro" id="IPR017871">
    <property type="entry name" value="ABC_transporter-like_CS"/>
</dbReference>
<dbReference type="STRING" id="187101.VC03_00145"/>
<dbReference type="SUPFAM" id="SSF90123">
    <property type="entry name" value="ABC transporter transmembrane region"/>
    <property type="match status" value="1"/>
</dbReference>
<keyword evidence="6 12" id="KW-0067">ATP-binding</keyword>
<evidence type="ECO:0000256" key="9">
    <source>
        <dbReference type="SAM" id="Phobius"/>
    </source>
</evidence>
<sequence>MFKVYKNILHYVKELSYLTYLSIFSSFVSSFFTVGAYFFMYKFFNNLIINADTSMTKFYALMVSVLLVIGSILQYIANMLSHKLGFRLETNLRKRGIDILTNASFKFFNSNASGNIRKTIDDNASQTHAIIAHLIPDNANAFMTPILILVIGFLISYRVGILLILSLIVTFLFVFLMMGKRKFMDYYQQALDDMSGKTVEYIRAIQVIKIFGIDITSFKTLHQAILSYSKNALKYSKTNKMPFVLYQWVFFGIGAIILPFVVLFNFFNTVEIVFILFLTGVLYSTMIRIMYVFMYSFKGSYAIEKLEDLFNNMKKDALSFGNIDTMEGFDIEFKNVSFSYDDKNMVLDNLSFKLEENKIYALVGASGGGKTTIAKLISGFFNIQKGEILIGGKNIKSYTKNALIQNISFVFQNPKLFKISIYDNVKVAKPTATREEVMRALKLASCETILNKFKDRENTIIGSKGVYLSGGEIQRIAIARALLKDSKIILLDEASSAIDPDNEYELKLAISELIKDKTIIMIAHRLTSITNADEILVVENGKIEERGNNMQLMEKNQKYAYYMNLYHSANNWRVNNEKMD</sequence>
<evidence type="ECO:0000256" key="2">
    <source>
        <dbReference type="ARBA" id="ARBA00022448"/>
    </source>
</evidence>
<keyword evidence="5" id="KW-0547">Nucleotide-binding</keyword>
<dbReference type="FunFam" id="3.40.50.300:FF:000221">
    <property type="entry name" value="Multidrug ABC transporter ATP-binding protein"/>
    <property type="match status" value="1"/>
</dbReference>
<keyword evidence="2" id="KW-0813">Transport</keyword>
<dbReference type="SUPFAM" id="SSF52540">
    <property type="entry name" value="P-loop containing nucleoside triphosphate hydrolases"/>
    <property type="match status" value="1"/>
</dbReference>
<dbReference type="OrthoDB" id="9762778at2"/>
<evidence type="ECO:0000256" key="3">
    <source>
        <dbReference type="ARBA" id="ARBA00022475"/>
    </source>
</evidence>
<evidence type="ECO:0000256" key="1">
    <source>
        <dbReference type="ARBA" id="ARBA00004651"/>
    </source>
</evidence>
<evidence type="ECO:0000256" key="7">
    <source>
        <dbReference type="ARBA" id="ARBA00022989"/>
    </source>
</evidence>
<protein>
    <submittedName>
        <fullName evidence="12">ABC transporter ATP-binding protein</fullName>
    </submittedName>
</protein>
<dbReference type="GO" id="GO:0005524">
    <property type="term" value="F:ATP binding"/>
    <property type="evidence" value="ECO:0007669"/>
    <property type="project" value="UniProtKB-KW"/>
</dbReference>
<accession>A0A0E3Z9D6</accession>
<dbReference type="GO" id="GO:0140359">
    <property type="term" value="F:ABC-type transporter activity"/>
    <property type="evidence" value="ECO:0007669"/>
    <property type="project" value="InterPro"/>
</dbReference>
<dbReference type="GO" id="GO:0016887">
    <property type="term" value="F:ATP hydrolysis activity"/>
    <property type="evidence" value="ECO:0007669"/>
    <property type="project" value="InterPro"/>
</dbReference>
<keyword evidence="3" id="KW-1003">Cell membrane</keyword>
<evidence type="ECO:0000256" key="4">
    <source>
        <dbReference type="ARBA" id="ARBA00022692"/>
    </source>
</evidence>
<evidence type="ECO:0000256" key="5">
    <source>
        <dbReference type="ARBA" id="ARBA00022741"/>
    </source>
</evidence>
<feature type="transmembrane region" description="Helical" evidence="9">
    <location>
        <begin position="272"/>
        <end position="295"/>
    </location>
</feature>
<gene>
    <name evidence="12" type="ORF">VC03_00145</name>
</gene>
<dbReference type="PROSITE" id="PS00211">
    <property type="entry name" value="ABC_TRANSPORTER_1"/>
    <property type="match status" value="1"/>
</dbReference>
<keyword evidence="13" id="KW-1185">Reference proteome</keyword>
<evidence type="ECO:0000313" key="13">
    <source>
        <dbReference type="Proteomes" id="UP000033103"/>
    </source>
</evidence>
<dbReference type="EMBL" id="CP011280">
    <property type="protein sequence ID" value="AKC95011.1"/>
    <property type="molecule type" value="Genomic_DNA"/>
</dbReference>
<keyword evidence="4 9" id="KW-0812">Transmembrane</keyword>
<keyword evidence="8 9" id="KW-0472">Membrane</keyword>
<dbReference type="PROSITE" id="PS50893">
    <property type="entry name" value="ABC_TRANSPORTER_2"/>
    <property type="match status" value="1"/>
</dbReference>
<keyword evidence="7 9" id="KW-1133">Transmembrane helix</keyword>
<dbReference type="PANTHER" id="PTHR24221">
    <property type="entry name" value="ATP-BINDING CASSETTE SUB-FAMILY B"/>
    <property type="match status" value="1"/>
</dbReference>
<dbReference type="PATRIC" id="fig|1069640.6.peg.19"/>
<feature type="domain" description="ABC transmembrane type-1" evidence="11">
    <location>
        <begin position="21"/>
        <end position="293"/>
    </location>
</feature>
<feature type="transmembrane region" description="Helical" evidence="9">
    <location>
        <begin position="146"/>
        <end position="176"/>
    </location>
</feature>
<dbReference type="GO" id="GO:0034040">
    <property type="term" value="F:ATPase-coupled lipid transmembrane transporter activity"/>
    <property type="evidence" value="ECO:0007669"/>
    <property type="project" value="TreeGrafter"/>
</dbReference>
<dbReference type="InterPro" id="IPR039421">
    <property type="entry name" value="Type_1_exporter"/>
</dbReference>
<dbReference type="InterPro" id="IPR003439">
    <property type="entry name" value="ABC_transporter-like_ATP-bd"/>
</dbReference>
<dbReference type="InterPro" id="IPR011527">
    <property type="entry name" value="ABC1_TM_dom"/>
</dbReference>
<feature type="domain" description="ABC transporter" evidence="10">
    <location>
        <begin position="331"/>
        <end position="565"/>
    </location>
</feature>
<name>A0A0E3Z9D6_9FUSO</name>
<feature type="transmembrane region" description="Helical" evidence="9">
    <location>
        <begin position="243"/>
        <end position="266"/>
    </location>
</feature>
<proteinExistence type="predicted"/>
<feature type="transmembrane region" description="Helical" evidence="9">
    <location>
        <begin position="20"/>
        <end position="39"/>
    </location>
</feature>
<reference evidence="12 13" key="1">
    <citation type="journal article" date="2012" name="BMC Genomics">
        <title>Genomic sequence analysis and characterization of Sneathia amnii sp. nov.</title>
        <authorList>
            <consortium name="Vaginal Microbiome Consortium (additional members)"/>
            <person name="Harwich M.D.Jr."/>
            <person name="Serrano M.G."/>
            <person name="Fettweis J.M."/>
            <person name="Alves J.M."/>
            <person name="Reimers M.A."/>
            <person name="Buck G.A."/>
            <person name="Jefferson K.K."/>
        </authorList>
    </citation>
    <scope>NUCLEOTIDE SEQUENCE [LARGE SCALE GENOMIC DNA]</scope>
    <source>
        <strain evidence="12 13">SN35</strain>
    </source>
</reference>
<feature type="transmembrane region" description="Helical" evidence="9">
    <location>
        <begin position="59"/>
        <end position="77"/>
    </location>
</feature>
<dbReference type="AlphaFoldDB" id="A0A0E3Z9D6"/>
<dbReference type="GO" id="GO:0005886">
    <property type="term" value="C:plasma membrane"/>
    <property type="evidence" value="ECO:0007669"/>
    <property type="project" value="UniProtKB-SubCell"/>
</dbReference>
<evidence type="ECO:0000313" key="12">
    <source>
        <dbReference type="EMBL" id="AKC95011.1"/>
    </source>
</evidence>
<dbReference type="InterPro" id="IPR003593">
    <property type="entry name" value="AAA+_ATPase"/>
</dbReference>
<dbReference type="Proteomes" id="UP000033103">
    <property type="component" value="Chromosome"/>
</dbReference>
<dbReference type="InterPro" id="IPR027417">
    <property type="entry name" value="P-loop_NTPase"/>
</dbReference>
<organism evidence="12 13">
    <name type="scientific">Sneathia vaginalis</name>
    <dbReference type="NCBI Taxonomy" id="187101"/>
    <lineage>
        <taxon>Bacteria</taxon>
        <taxon>Fusobacteriati</taxon>
        <taxon>Fusobacteriota</taxon>
        <taxon>Fusobacteriia</taxon>
        <taxon>Fusobacteriales</taxon>
        <taxon>Leptotrichiaceae</taxon>
        <taxon>Sneathia</taxon>
    </lineage>
</organism>
<dbReference type="Gene3D" id="1.20.1560.10">
    <property type="entry name" value="ABC transporter type 1, transmembrane domain"/>
    <property type="match status" value="1"/>
</dbReference>
<dbReference type="PANTHER" id="PTHR24221:SF397">
    <property type="entry name" value="ABC TRANSPORTER, ATP-BINDING TRANSMEMBRANE PROTEIN"/>
    <property type="match status" value="1"/>
</dbReference>
<evidence type="ECO:0000259" key="10">
    <source>
        <dbReference type="PROSITE" id="PS50893"/>
    </source>
</evidence>
<dbReference type="RefSeq" id="WP_046328117.1">
    <property type="nucleotide sequence ID" value="NZ_CP011280.1"/>
</dbReference>
<dbReference type="Pfam" id="PF00664">
    <property type="entry name" value="ABC_membrane"/>
    <property type="match status" value="1"/>
</dbReference>
<comment type="subcellular location">
    <subcellularLocation>
        <location evidence="1">Cell membrane</location>
        <topology evidence="1">Multi-pass membrane protein</topology>
    </subcellularLocation>
</comment>
<dbReference type="HOGENOM" id="CLU_000604_84_9_0"/>
<dbReference type="Gene3D" id="3.40.50.300">
    <property type="entry name" value="P-loop containing nucleotide triphosphate hydrolases"/>
    <property type="match status" value="1"/>
</dbReference>
<dbReference type="Pfam" id="PF00005">
    <property type="entry name" value="ABC_tran"/>
    <property type="match status" value="1"/>
</dbReference>
<dbReference type="KEGG" id="sns:VC03_00145"/>
<dbReference type="InterPro" id="IPR036640">
    <property type="entry name" value="ABC1_TM_sf"/>
</dbReference>
<evidence type="ECO:0000259" key="11">
    <source>
        <dbReference type="PROSITE" id="PS50929"/>
    </source>
</evidence>
<dbReference type="SMART" id="SM00382">
    <property type="entry name" value="AAA"/>
    <property type="match status" value="1"/>
</dbReference>
<evidence type="ECO:0000256" key="6">
    <source>
        <dbReference type="ARBA" id="ARBA00022840"/>
    </source>
</evidence>